<protein>
    <submittedName>
        <fullName evidence="1">Uncharacterized protein</fullName>
    </submittedName>
</protein>
<dbReference type="Proteomes" id="UP000683925">
    <property type="component" value="Unassembled WGS sequence"/>
</dbReference>
<evidence type="ECO:0000313" key="2">
    <source>
        <dbReference type="Proteomes" id="UP000683925"/>
    </source>
</evidence>
<dbReference type="EMBL" id="CAJJDP010000087">
    <property type="protein sequence ID" value="CAD8186542.1"/>
    <property type="molecule type" value="Genomic_DNA"/>
</dbReference>
<gene>
    <name evidence="1" type="ORF">POCTA_138.1.T0880085</name>
</gene>
<reference evidence="1" key="1">
    <citation type="submission" date="2021-01" db="EMBL/GenBank/DDBJ databases">
        <authorList>
            <consortium name="Genoscope - CEA"/>
            <person name="William W."/>
        </authorList>
    </citation>
    <scope>NUCLEOTIDE SEQUENCE</scope>
</reference>
<sequence length="52" mass="6325">MRISSVQEFKENFKQELQGLQLMMYGEEYFINVFEFLSLKLKQNIGLEKEYL</sequence>
<accession>A0A8S1WD50</accession>
<proteinExistence type="predicted"/>
<comment type="caution">
    <text evidence="1">The sequence shown here is derived from an EMBL/GenBank/DDBJ whole genome shotgun (WGS) entry which is preliminary data.</text>
</comment>
<name>A0A8S1WD50_PAROT</name>
<keyword evidence="2" id="KW-1185">Reference proteome</keyword>
<organism evidence="1 2">
    <name type="scientific">Paramecium octaurelia</name>
    <dbReference type="NCBI Taxonomy" id="43137"/>
    <lineage>
        <taxon>Eukaryota</taxon>
        <taxon>Sar</taxon>
        <taxon>Alveolata</taxon>
        <taxon>Ciliophora</taxon>
        <taxon>Intramacronucleata</taxon>
        <taxon>Oligohymenophorea</taxon>
        <taxon>Peniculida</taxon>
        <taxon>Parameciidae</taxon>
        <taxon>Paramecium</taxon>
    </lineage>
</organism>
<evidence type="ECO:0000313" key="1">
    <source>
        <dbReference type="EMBL" id="CAD8186542.1"/>
    </source>
</evidence>
<dbReference type="AlphaFoldDB" id="A0A8S1WD50"/>